<proteinExistence type="predicted"/>
<accession>A0ABS7SP34</accession>
<comment type="caution">
    <text evidence="1">The sequence shown here is derived from an EMBL/GenBank/DDBJ whole genome shotgun (WGS) entry which is preliminary data.</text>
</comment>
<reference evidence="1 2" key="1">
    <citation type="submission" date="2021-08" db="EMBL/GenBank/DDBJ databases">
        <title>Massilia sp. R798.</title>
        <authorList>
            <person name="Baek J.H."/>
            <person name="Jung H.S."/>
            <person name="Kim K.R."/>
            <person name="Jeon C.O."/>
        </authorList>
    </citation>
    <scope>NUCLEOTIDE SEQUENCE [LARGE SCALE GENOMIC DNA]</scope>
    <source>
        <strain evidence="1 2">R798</strain>
    </source>
</reference>
<keyword evidence="2" id="KW-1185">Reference proteome</keyword>
<name>A0ABS7SP34_9BURK</name>
<sequence>MGWMIRDGRLPGQAGIGYNLGFDSTNYLDRNAMEAERINALSALLNDLTDREAELRRYL</sequence>
<evidence type="ECO:0000313" key="1">
    <source>
        <dbReference type="EMBL" id="MBZ2207560.1"/>
    </source>
</evidence>
<gene>
    <name evidence="1" type="ORF">I4X03_009845</name>
</gene>
<evidence type="ECO:0000313" key="2">
    <source>
        <dbReference type="Proteomes" id="UP000809349"/>
    </source>
</evidence>
<protein>
    <submittedName>
        <fullName evidence="1">Uncharacterized protein</fullName>
    </submittedName>
</protein>
<organism evidence="1 2">
    <name type="scientific">Massilia soli</name>
    <dbReference type="NCBI Taxonomy" id="2792854"/>
    <lineage>
        <taxon>Bacteria</taxon>
        <taxon>Pseudomonadati</taxon>
        <taxon>Pseudomonadota</taxon>
        <taxon>Betaproteobacteria</taxon>
        <taxon>Burkholderiales</taxon>
        <taxon>Oxalobacteraceae</taxon>
        <taxon>Telluria group</taxon>
        <taxon>Massilia</taxon>
    </lineage>
</organism>
<dbReference type="RefSeq" id="WP_223468115.1">
    <property type="nucleotide sequence ID" value="NZ_JAFBIL020000003.1"/>
</dbReference>
<dbReference type="EMBL" id="JAFBIL020000003">
    <property type="protein sequence ID" value="MBZ2207560.1"/>
    <property type="molecule type" value="Genomic_DNA"/>
</dbReference>
<dbReference type="Proteomes" id="UP000809349">
    <property type="component" value="Unassembled WGS sequence"/>
</dbReference>